<dbReference type="HOGENOM" id="CLU_759447_0_0_1"/>
<feature type="transmembrane region" description="Helical" evidence="6">
    <location>
        <begin position="20"/>
        <end position="37"/>
    </location>
</feature>
<dbReference type="GO" id="GO:0016020">
    <property type="term" value="C:membrane"/>
    <property type="evidence" value="ECO:0007669"/>
    <property type="project" value="UniProtKB-SubCell"/>
</dbReference>
<dbReference type="PANTHER" id="PTHR12883:SF0">
    <property type="entry name" value="PAT COMPLEX SUBUNIT CCDC47"/>
    <property type="match status" value="1"/>
</dbReference>
<evidence type="ECO:0000256" key="2">
    <source>
        <dbReference type="ARBA" id="ARBA00022692"/>
    </source>
</evidence>
<dbReference type="GO" id="GO:0032469">
    <property type="term" value="P:endoplasmic reticulum calcium ion homeostasis"/>
    <property type="evidence" value="ECO:0007669"/>
    <property type="project" value="InterPro"/>
</dbReference>
<proteinExistence type="predicted"/>
<reference evidence="7 8" key="1">
    <citation type="journal article" date="2004" name="Nature">
        <title>Genome sequence of the ultrasmall unicellular red alga Cyanidioschyzon merolae 10D.</title>
        <authorList>
            <person name="Matsuzaki M."/>
            <person name="Misumi O."/>
            <person name="Shin-i T."/>
            <person name="Maruyama S."/>
            <person name="Takahara M."/>
            <person name="Miyagishima S."/>
            <person name="Mori T."/>
            <person name="Nishida K."/>
            <person name="Yagisawa F."/>
            <person name="Nishida K."/>
            <person name="Yoshida Y."/>
            <person name="Nishimura Y."/>
            <person name="Nakao S."/>
            <person name="Kobayashi T."/>
            <person name="Momoyama Y."/>
            <person name="Higashiyama T."/>
            <person name="Minoda A."/>
            <person name="Sano M."/>
            <person name="Nomoto H."/>
            <person name="Oishi K."/>
            <person name="Hayashi H."/>
            <person name="Ohta F."/>
            <person name="Nishizaka S."/>
            <person name="Haga S."/>
            <person name="Miura S."/>
            <person name="Morishita T."/>
            <person name="Kabeya Y."/>
            <person name="Terasawa K."/>
            <person name="Suzuki Y."/>
            <person name="Ishii Y."/>
            <person name="Asakawa S."/>
            <person name="Takano H."/>
            <person name="Ohta N."/>
            <person name="Kuroiwa H."/>
            <person name="Tanaka K."/>
            <person name="Shimizu N."/>
            <person name="Sugano S."/>
            <person name="Sato N."/>
            <person name="Nozaki H."/>
            <person name="Ogasawara N."/>
            <person name="Kohara Y."/>
            <person name="Kuroiwa T."/>
        </authorList>
    </citation>
    <scope>NUCLEOTIDE SEQUENCE [LARGE SCALE GENOMIC DNA]</scope>
    <source>
        <strain evidence="7 8">10D</strain>
    </source>
</reference>
<dbReference type="OrthoDB" id="10039147at2759"/>
<dbReference type="GO" id="GO:0005509">
    <property type="term" value="F:calcium ion binding"/>
    <property type="evidence" value="ECO:0007669"/>
    <property type="project" value="InterPro"/>
</dbReference>
<feature type="compositionally biased region" description="Basic and acidic residues" evidence="5">
    <location>
        <begin position="322"/>
        <end position="349"/>
    </location>
</feature>
<dbReference type="Gramene" id="CMO305CT">
    <property type="protein sequence ID" value="CMO305CT"/>
    <property type="gene ID" value="CMO305C"/>
</dbReference>
<dbReference type="EMBL" id="AP006497">
    <property type="protein sequence ID" value="BAM81635.1"/>
    <property type="molecule type" value="Genomic_DNA"/>
</dbReference>
<dbReference type="AlphaFoldDB" id="M1V616"/>
<keyword evidence="2 6" id="KW-0812">Transmembrane</keyword>
<dbReference type="eggNOG" id="KOG2357">
    <property type="taxonomic scope" value="Eukaryota"/>
</dbReference>
<name>M1V616_CYAM1</name>
<keyword evidence="3 6" id="KW-1133">Transmembrane helix</keyword>
<evidence type="ECO:0000256" key="1">
    <source>
        <dbReference type="ARBA" id="ARBA00004167"/>
    </source>
</evidence>
<evidence type="ECO:0000256" key="3">
    <source>
        <dbReference type="ARBA" id="ARBA00022989"/>
    </source>
</evidence>
<protein>
    <submittedName>
        <fullName evidence="7">Similar to adipocyte-specific protein 4</fullName>
    </submittedName>
</protein>
<dbReference type="Pfam" id="PF07946">
    <property type="entry name" value="CCDC47"/>
    <property type="match status" value="1"/>
</dbReference>
<dbReference type="KEGG" id="cme:CYME_CMO305C"/>
<evidence type="ECO:0000313" key="7">
    <source>
        <dbReference type="EMBL" id="BAM81635.1"/>
    </source>
</evidence>
<evidence type="ECO:0000313" key="8">
    <source>
        <dbReference type="Proteomes" id="UP000007014"/>
    </source>
</evidence>
<dbReference type="RefSeq" id="XP_005537671.1">
    <property type="nucleotide sequence ID" value="XM_005537614.1"/>
</dbReference>
<dbReference type="GeneID" id="16995745"/>
<dbReference type="InterPro" id="IPR012879">
    <property type="entry name" value="CCDC47"/>
</dbReference>
<feature type="compositionally biased region" description="Acidic residues" evidence="5">
    <location>
        <begin position="226"/>
        <end position="236"/>
    </location>
</feature>
<evidence type="ECO:0000256" key="4">
    <source>
        <dbReference type="ARBA" id="ARBA00023136"/>
    </source>
</evidence>
<accession>M1V616</accession>
<dbReference type="GO" id="GO:0005783">
    <property type="term" value="C:endoplasmic reticulum"/>
    <property type="evidence" value="ECO:0007669"/>
    <property type="project" value="InterPro"/>
</dbReference>
<keyword evidence="4 6" id="KW-0472">Membrane</keyword>
<dbReference type="OMA" id="CLHHRVL"/>
<evidence type="ECO:0000256" key="5">
    <source>
        <dbReference type="SAM" id="MobiDB-lite"/>
    </source>
</evidence>
<keyword evidence="8" id="KW-1185">Reference proteome</keyword>
<comment type="subcellular location">
    <subcellularLocation>
        <location evidence="1">Membrane</location>
        <topology evidence="1">Single-pass membrane protein</topology>
    </subcellularLocation>
</comment>
<feature type="region of interest" description="Disordered" evidence="5">
    <location>
        <begin position="226"/>
        <end position="257"/>
    </location>
</feature>
<evidence type="ECO:0000256" key="6">
    <source>
        <dbReference type="SAM" id="Phobius"/>
    </source>
</evidence>
<gene>
    <name evidence="7" type="ORF">CYME_CMO305C</name>
</gene>
<dbReference type="STRING" id="280699.M1V616"/>
<dbReference type="PANTHER" id="PTHR12883">
    <property type="entry name" value="ADIPOCYTE-SPECIFIC PROTEIN 4-RELATED"/>
    <property type="match status" value="1"/>
</dbReference>
<reference evidence="7 8" key="2">
    <citation type="journal article" date="2007" name="BMC Biol.">
        <title>A 100%-complete sequence reveals unusually simple genomic features in the hot-spring red alga Cyanidioschyzon merolae.</title>
        <authorList>
            <person name="Nozaki H."/>
            <person name="Takano H."/>
            <person name="Misumi O."/>
            <person name="Terasawa K."/>
            <person name="Matsuzaki M."/>
            <person name="Maruyama S."/>
            <person name="Nishida K."/>
            <person name="Yagisawa F."/>
            <person name="Yoshida Y."/>
            <person name="Fujiwara T."/>
            <person name="Takio S."/>
            <person name="Tamura K."/>
            <person name="Chung S.J."/>
            <person name="Nakamura S."/>
            <person name="Kuroiwa H."/>
            <person name="Tanaka K."/>
            <person name="Sato N."/>
            <person name="Kuroiwa T."/>
        </authorList>
    </citation>
    <scope>NUCLEOTIDE SEQUENCE [LARGE SCALE GENOMIC DNA]</scope>
    <source>
        <strain evidence="7 8">10D</strain>
    </source>
</reference>
<sequence>MSSESGVPATSGSEAAERLTKTLCGVYALCFVIGWLYKRWLLRRWKRAILEVLREQCAVVGEDLVRLAGSSASRDATTLVTDVWKRADNGVLEVYASGRRHVAGVLLRLDPVPREDVFTLIHDFLFEEAPDRLSIKAFISTKMERCVFALAKKHELKRLHVSYRELEHYTEQVTTVAPELSSEYGVLADTKELAQRILNASRVALLNRYVDIIQRLRFSDIYEDVPQDDDEDAQEADSEKPNASVESREPPGTLHPSSWSQVVHLQLALPVNLESLSEVLRFFFDLVDEVATMRMSHEAQHATQALRELVQRERQKRLNRARAKEEKEKAEERVARFEDAERRRRERREYRRRARSQRAPLRIFF</sequence>
<organism evidence="7 8">
    <name type="scientific">Cyanidioschyzon merolae (strain NIES-3377 / 10D)</name>
    <name type="common">Unicellular red alga</name>
    <dbReference type="NCBI Taxonomy" id="280699"/>
    <lineage>
        <taxon>Eukaryota</taxon>
        <taxon>Rhodophyta</taxon>
        <taxon>Bangiophyceae</taxon>
        <taxon>Cyanidiales</taxon>
        <taxon>Cyanidiaceae</taxon>
        <taxon>Cyanidioschyzon</taxon>
    </lineage>
</organism>
<feature type="region of interest" description="Disordered" evidence="5">
    <location>
        <begin position="320"/>
        <end position="356"/>
    </location>
</feature>
<dbReference type="Proteomes" id="UP000007014">
    <property type="component" value="Chromosome 15"/>
</dbReference>